<reference evidence="1 2" key="1">
    <citation type="submission" date="2014-04" db="EMBL/GenBank/DDBJ databases">
        <authorList>
            <consortium name="DOE Joint Genome Institute"/>
            <person name="Kuo A."/>
            <person name="Girlanda M."/>
            <person name="Perotto S."/>
            <person name="Kohler A."/>
            <person name="Nagy L.G."/>
            <person name="Floudas D."/>
            <person name="Copeland A."/>
            <person name="Barry K.W."/>
            <person name="Cichocki N."/>
            <person name="Veneault-Fourrey C."/>
            <person name="LaButti K."/>
            <person name="Lindquist E.A."/>
            <person name="Lipzen A."/>
            <person name="Lundell T."/>
            <person name="Morin E."/>
            <person name="Murat C."/>
            <person name="Sun H."/>
            <person name="Tunlid A."/>
            <person name="Henrissat B."/>
            <person name="Grigoriev I.V."/>
            <person name="Hibbett D.S."/>
            <person name="Martin F."/>
            <person name="Nordberg H.P."/>
            <person name="Cantor M.N."/>
            <person name="Hua S.X."/>
        </authorList>
    </citation>
    <scope>NUCLEOTIDE SEQUENCE [LARGE SCALE GENOMIC DNA]</scope>
    <source>
        <strain evidence="1 2">MUT 4182</strain>
    </source>
</reference>
<dbReference type="AlphaFoldDB" id="A0A0C3MJB7"/>
<accession>A0A0C3MJB7</accession>
<evidence type="ECO:0000313" key="1">
    <source>
        <dbReference type="EMBL" id="KIO33782.1"/>
    </source>
</evidence>
<proteinExistence type="predicted"/>
<evidence type="ECO:0000313" key="2">
    <source>
        <dbReference type="Proteomes" id="UP000054248"/>
    </source>
</evidence>
<name>A0A0C3MJB7_9AGAM</name>
<protein>
    <submittedName>
        <fullName evidence="1">Uncharacterized protein</fullName>
    </submittedName>
</protein>
<gene>
    <name evidence="1" type="ORF">M407DRAFT_240926</name>
</gene>
<keyword evidence="2" id="KW-1185">Reference proteome</keyword>
<dbReference type="EMBL" id="KN822946">
    <property type="protein sequence ID" value="KIO33782.1"/>
    <property type="molecule type" value="Genomic_DNA"/>
</dbReference>
<organism evidence="1 2">
    <name type="scientific">Tulasnella calospora MUT 4182</name>
    <dbReference type="NCBI Taxonomy" id="1051891"/>
    <lineage>
        <taxon>Eukaryota</taxon>
        <taxon>Fungi</taxon>
        <taxon>Dikarya</taxon>
        <taxon>Basidiomycota</taxon>
        <taxon>Agaricomycotina</taxon>
        <taxon>Agaricomycetes</taxon>
        <taxon>Cantharellales</taxon>
        <taxon>Tulasnellaceae</taxon>
        <taxon>Tulasnella</taxon>
    </lineage>
</organism>
<reference evidence="2" key="2">
    <citation type="submission" date="2015-01" db="EMBL/GenBank/DDBJ databases">
        <title>Evolutionary Origins and Diversification of the Mycorrhizal Mutualists.</title>
        <authorList>
            <consortium name="DOE Joint Genome Institute"/>
            <consortium name="Mycorrhizal Genomics Consortium"/>
            <person name="Kohler A."/>
            <person name="Kuo A."/>
            <person name="Nagy L.G."/>
            <person name="Floudas D."/>
            <person name="Copeland A."/>
            <person name="Barry K.W."/>
            <person name="Cichocki N."/>
            <person name="Veneault-Fourrey C."/>
            <person name="LaButti K."/>
            <person name="Lindquist E.A."/>
            <person name="Lipzen A."/>
            <person name="Lundell T."/>
            <person name="Morin E."/>
            <person name="Murat C."/>
            <person name="Riley R."/>
            <person name="Ohm R."/>
            <person name="Sun H."/>
            <person name="Tunlid A."/>
            <person name="Henrissat B."/>
            <person name="Grigoriev I.V."/>
            <person name="Hibbett D.S."/>
            <person name="Martin F."/>
        </authorList>
    </citation>
    <scope>NUCLEOTIDE SEQUENCE [LARGE SCALE GENOMIC DNA]</scope>
    <source>
        <strain evidence="2">MUT 4182</strain>
    </source>
</reference>
<dbReference type="Proteomes" id="UP000054248">
    <property type="component" value="Unassembled WGS sequence"/>
</dbReference>
<sequence>MARFGVTRRLEWSQHTRSRPGMIELGYMSEAEQGHADNSSSFRGLTSLLIAH</sequence>
<dbReference type="HOGENOM" id="CLU_3089027_0_0_1"/>